<feature type="compositionally biased region" description="Basic and acidic residues" evidence="12">
    <location>
        <begin position="1779"/>
        <end position="1802"/>
    </location>
</feature>
<dbReference type="FunFam" id="3.30.160.60:FF:000145">
    <property type="entry name" value="Zinc finger protein 574"/>
    <property type="match status" value="1"/>
</dbReference>
<feature type="compositionally biased region" description="Low complexity" evidence="12">
    <location>
        <begin position="1133"/>
        <end position="1149"/>
    </location>
</feature>
<keyword evidence="9" id="KW-0804">Transcription</keyword>
<feature type="compositionally biased region" description="Polar residues" evidence="12">
    <location>
        <begin position="82"/>
        <end position="95"/>
    </location>
</feature>
<feature type="region of interest" description="Disordered" evidence="12">
    <location>
        <begin position="1841"/>
        <end position="1901"/>
    </location>
</feature>
<feature type="region of interest" description="Disordered" evidence="12">
    <location>
        <begin position="1278"/>
        <end position="1336"/>
    </location>
</feature>
<dbReference type="GO" id="GO:0000981">
    <property type="term" value="F:DNA-binding transcription factor activity, RNA polymerase II-specific"/>
    <property type="evidence" value="ECO:0007669"/>
    <property type="project" value="TreeGrafter"/>
</dbReference>
<reference evidence="15" key="1">
    <citation type="submission" date="2025-08" db="UniProtKB">
        <authorList>
            <consortium name="RefSeq"/>
        </authorList>
    </citation>
    <scope>IDENTIFICATION</scope>
</reference>
<dbReference type="CTD" id="101883448"/>
<dbReference type="GO" id="GO:0005634">
    <property type="term" value="C:nucleus"/>
    <property type="evidence" value="ECO:0007669"/>
    <property type="project" value="UniProtKB-SubCell"/>
</dbReference>
<evidence type="ECO:0000313" key="14">
    <source>
        <dbReference type="Proteomes" id="UP000504632"/>
    </source>
</evidence>
<feature type="compositionally biased region" description="Polar residues" evidence="12">
    <location>
        <begin position="615"/>
        <end position="625"/>
    </location>
</feature>
<feature type="region of interest" description="Disordered" evidence="12">
    <location>
        <begin position="458"/>
        <end position="501"/>
    </location>
</feature>
<feature type="compositionally biased region" description="Basic residues" evidence="12">
    <location>
        <begin position="55"/>
        <end position="72"/>
    </location>
</feature>
<keyword evidence="8" id="KW-0238">DNA-binding</keyword>
<dbReference type="InterPro" id="IPR036236">
    <property type="entry name" value="Znf_C2H2_sf"/>
</dbReference>
<dbReference type="Gene3D" id="3.30.160.60">
    <property type="entry name" value="Classic Zinc Finger"/>
    <property type="match status" value="4"/>
</dbReference>
<feature type="domain" description="C2H2-type" evidence="13">
    <location>
        <begin position="139"/>
        <end position="166"/>
    </location>
</feature>
<feature type="domain" description="C2H2-type" evidence="13">
    <location>
        <begin position="1393"/>
        <end position="1422"/>
    </location>
</feature>
<dbReference type="GO" id="GO:0042802">
    <property type="term" value="F:identical protein binding"/>
    <property type="evidence" value="ECO:0007669"/>
    <property type="project" value="UniProtKB-ARBA"/>
</dbReference>
<evidence type="ECO:0000256" key="7">
    <source>
        <dbReference type="ARBA" id="ARBA00023015"/>
    </source>
</evidence>
<feature type="region of interest" description="Disordered" evidence="12">
    <location>
        <begin position="715"/>
        <end position="855"/>
    </location>
</feature>
<feature type="region of interest" description="Disordered" evidence="12">
    <location>
        <begin position="207"/>
        <end position="318"/>
    </location>
</feature>
<evidence type="ECO:0000256" key="11">
    <source>
        <dbReference type="PROSITE-ProRule" id="PRU00042"/>
    </source>
</evidence>
<protein>
    <submittedName>
        <fullName evidence="15">Transcription factor HIVEP3</fullName>
    </submittedName>
</protein>
<evidence type="ECO:0000256" key="5">
    <source>
        <dbReference type="ARBA" id="ARBA00022771"/>
    </source>
</evidence>
<feature type="compositionally biased region" description="Basic and acidic residues" evidence="12">
    <location>
        <begin position="36"/>
        <end position="45"/>
    </location>
</feature>
<feature type="compositionally biased region" description="Polar residues" evidence="12">
    <location>
        <begin position="484"/>
        <end position="494"/>
    </location>
</feature>
<feature type="compositionally biased region" description="Low complexity" evidence="12">
    <location>
        <begin position="284"/>
        <end position="297"/>
    </location>
</feature>
<dbReference type="InterPro" id="IPR051969">
    <property type="entry name" value="Zinc-finger_DNA-bd_regulators"/>
</dbReference>
<feature type="compositionally biased region" description="Low complexity" evidence="12">
    <location>
        <begin position="97"/>
        <end position="114"/>
    </location>
</feature>
<dbReference type="FunFam" id="3.30.160.60:FF:000594">
    <property type="entry name" value="Transcription factor HIVEP2"/>
    <property type="match status" value="1"/>
</dbReference>
<feature type="region of interest" description="Disordered" evidence="12">
    <location>
        <begin position="1119"/>
        <end position="1167"/>
    </location>
</feature>
<dbReference type="GeneID" id="115825559"/>
<dbReference type="PANTHER" id="PTHR45944:SF6">
    <property type="entry name" value="HIVEP ZINC FINGER 3A"/>
    <property type="match status" value="1"/>
</dbReference>
<keyword evidence="4" id="KW-0677">Repeat</keyword>
<dbReference type="GO" id="GO:0000978">
    <property type="term" value="F:RNA polymerase II cis-regulatory region sequence-specific DNA binding"/>
    <property type="evidence" value="ECO:0007669"/>
    <property type="project" value="TreeGrafter"/>
</dbReference>
<feature type="region of interest" description="Disordered" evidence="12">
    <location>
        <begin position="603"/>
        <end position="637"/>
    </location>
</feature>
<keyword evidence="5 11" id="KW-0863">Zinc-finger</keyword>
<feature type="compositionally biased region" description="Low complexity" evidence="12">
    <location>
        <begin position="460"/>
        <end position="483"/>
    </location>
</feature>
<feature type="compositionally biased region" description="Basic residues" evidence="12">
    <location>
        <begin position="126"/>
        <end position="135"/>
    </location>
</feature>
<feature type="compositionally biased region" description="Acidic residues" evidence="12">
    <location>
        <begin position="1456"/>
        <end position="1478"/>
    </location>
</feature>
<proteinExistence type="inferred from homology"/>
<gene>
    <name evidence="15" type="primary">hivep3a</name>
</gene>
<keyword evidence="10" id="KW-0539">Nucleus</keyword>
<evidence type="ECO:0000256" key="12">
    <source>
        <dbReference type="SAM" id="MobiDB-lite"/>
    </source>
</evidence>
<feature type="compositionally biased region" description="Basic residues" evidence="12">
    <location>
        <begin position="1408"/>
        <end position="1419"/>
    </location>
</feature>
<dbReference type="InterPro" id="IPR013087">
    <property type="entry name" value="Znf_C2H2_type"/>
</dbReference>
<dbReference type="OrthoDB" id="10042249at2759"/>
<dbReference type="Proteomes" id="UP000504632">
    <property type="component" value="Chromosome 12"/>
</dbReference>
<feature type="compositionally biased region" description="Basic and acidic residues" evidence="12">
    <location>
        <begin position="1445"/>
        <end position="1455"/>
    </location>
</feature>
<feature type="compositionally biased region" description="Basic residues" evidence="12">
    <location>
        <begin position="261"/>
        <end position="274"/>
    </location>
</feature>
<keyword evidence="6" id="KW-0862">Zinc</keyword>
<dbReference type="SMART" id="SM00355">
    <property type="entry name" value="ZnF_C2H2"/>
    <property type="match status" value="5"/>
</dbReference>
<evidence type="ECO:0000256" key="8">
    <source>
        <dbReference type="ARBA" id="ARBA00023125"/>
    </source>
</evidence>
<feature type="region of interest" description="Disordered" evidence="12">
    <location>
        <begin position="1"/>
        <end position="137"/>
    </location>
</feature>
<organism evidence="14 15">
    <name type="scientific">Chanos chanos</name>
    <name type="common">Milkfish</name>
    <name type="synonym">Mugil chanos</name>
    <dbReference type="NCBI Taxonomy" id="29144"/>
    <lineage>
        <taxon>Eukaryota</taxon>
        <taxon>Metazoa</taxon>
        <taxon>Chordata</taxon>
        <taxon>Craniata</taxon>
        <taxon>Vertebrata</taxon>
        <taxon>Euteleostomi</taxon>
        <taxon>Actinopterygii</taxon>
        <taxon>Neopterygii</taxon>
        <taxon>Teleostei</taxon>
        <taxon>Ostariophysi</taxon>
        <taxon>Gonorynchiformes</taxon>
        <taxon>Chanidae</taxon>
        <taxon>Chanos</taxon>
    </lineage>
</organism>
<sequence length="1901" mass="209291">MEALHSQLTTGEQSGGQDQPQNESPRRAPPSQVPSQEHRQEEPHPQHQGQQQPKQARRQHHERKRLRLQQRRHAQEPEAFQGNKSPSPQSPQDSIGLSKETPSEPSSSTPAALSCSMEEAQEGTPKQKRERKPQKPGKYVCTYCGRACAKPSVLQKHIRSHTGERPYPCAPCGFSFKTKSNLYKHRKSHTHKVKAGLTANREIPTMGCQEEPVTDTDDETSQLSSCSPSIKKQGFMAPQRTHPTEISPEDQSQGLEDSHAVKKRLAMRLSRGRRTPAGSSDEASSSFGLSSKGSTESGYFSRSESTEISQESSPNTSAKSYAEIILGKYGRLGHLQRTSRHEHEPATGQEGKSMPFTVPKKQVIDHITKLITINEAVVDTSKIDSVKPRRFSLSRRSSTESKVSAPKEPLIHCSKEGELNTKSSGSITLGVPCEKFQHHSLHVNKPADQTSTAPLLRSHSMPSAASTSDASSSSSRSLRLSQSFDNQQPAQQRRQGMLRRQPAIEIPIGAEITSEELSSSCLPYHHYPVPAVTENKQKQLEPYECEACGTGCNNWEKYKLHKRLYCKAYVSQQPEFHDCQVEDPQKSHHTTRPGALVMRKRRKEESLELDEPTSPIVSTSCTLASSEDRDNYSPTHENYKDVSLKGISVIQHTSSFDKQDAAFAKSQGADEIYRDKFLPHDVCHSLAQPQTQSQPTKPAFRKLVRQQNVQVPEILVTEDSNTNTVPMSPNPTPSTAKDAEKADEFQWPQRSSTLAQLPIEKLPPKKKRLRLAEAAQSSGESSFESLSLPRSPSQDSSVSHASSHSASFEEPTKCDIDSASSRRSRATHTLTIPAGPHHHHHREMRRSASEQAPHLPQHTAPIVETRSKSFDYGSLSPARTPAGWKERRKCLLIRHTAVSEPEEEEQLTTPVLSERFVPSKTSSPPKLSPRHSDSSGQSSGLSLSNTVHTLHQERVTPWQLDQSPGSLEVALPAKQFPHDVLQLSPLIHTGQQAASGSLQGLSGAARAHYSPLSTGLKLEIPNKEPPGDSAITRALPQNCIHYLHHQHAQPDITPCPELLRPVGTQTVPVRQHSDFPIHDSTIYTTLSQTTLFSSQEPGCSARNLDLTSQTQELKNQQTEVCKSTGLGGNKRVLSPSSSLELSPESQQQQKRVKEEEDEKEQDVQDPEVVKDDCGLPEYNKEEIQSCLQSVIIPIDKKEPSISRIHTNLSCSWCYLNYIKPNPSIQTDHQNSVYSSWCTSMCNPNPPGLTSKEVLSLLHCKQRHSTFTYTMAAMSAAVPEKTVPTSSRKTTNSEVHATQLKEPGESKSAEKTEETLKSKEARKDEGEEEELTTSKHSDLSRVQICEGGYRSSEEYVYVRGRGRGQYVCEECGIRCKKPSMLRKHIRLHTDARPYVCQHCHFAFKTKGNLTKHMKSKAHGKKCPESGMSGPTPGETTTEEGGGGVERSADREEHQFSDAEDTEADEEDNDDDDDNDEEESPPYNELRPSSRSEQRALPTKNAPLQIITSAAAQDRQRDTGQPHSMTLRGSGNHDGDAALNTTQAVISSPHPRPTARSRSSPVHSLSPGYSLSPAPSLSPGGESSLRCPSPRLRLSPSPRHSSLSPSTRPASPFSDSPLSPLRPVSPGDLVSSPVGSGGQHRLHKLRDSAKASPNRESVKIKPEKSSSPFSGPPSPQTWFPPCFGVLSRPKLHRESHRVLSHLPLHSQQPTPTLSLMISIGGIQMVQARTTLHLHPAPAPAPPQRTASISDRERDVGAGLRSKVALSGRRMMVVLDSRVEDQPIGRAGSEGRHQDATVNRLEGRPNRKGISMTQKRVDEGDEGNPLDRASTPSAVLLTDTAASVNHQQQSWGNQSTDGAAPPRSILGEETSLARRIKQNPRRDSGLETVPGTSLIKAEKTTLGP</sequence>
<dbReference type="InParanoid" id="A0A6J2WPA0"/>
<dbReference type="Pfam" id="PF00096">
    <property type="entry name" value="zf-C2H2"/>
    <property type="match status" value="4"/>
</dbReference>
<feature type="compositionally biased region" description="Low complexity" evidence="12">
    <location>
        <begin position="772"/>
        <end position="806"/>
    </location>
</feature>
<comment type="subcellular location">
    <subcellularLocation>
        <location evidence="1">Nucleus</location>
    </subcellularLocation>
</comment>
<evidence type="ECO:0000256" key="3">
    <source>
        <dbReference type="ARBA" id="ARBA00022723"/>
    </source>
</evidence>
<feature type="compositionally biased region" description="Polar residues" evidence="12">
    <location>
        <begin position="1282"/>
        <end position="1295"/>
    </location>
</feature>
<evidence type="ECO:0000256" key="1">
    <source>
        <dbReference type="ARBA" id="ARBA00004123"/>
    </source>
</evidence>
<accession>A0A6J2WPA0</accession>
<dbReference type="GO" id="GO:0008270">
    <property type="term" value="F:zinc ion binding"/>
    <property type="evidence" value="ECO:0007669"/>
    <property type="project" value="UniProtKB-KW"/>
</dbReference>
<evidence type="ECO:0000256" key="10">
    <source>
        <dbReference type="ARBA" id="ARBA00023242"/>
    </source>
</evidence>
<dbReference type="PANTHER" id="PTHR45944">
    <property type="entry name" value="SCHNURRI, ISOFORM F"/>
    <property type="match status" value="1"/>
</dbReference>
<evidence type="ECO:0000256" key="4">
    <source>
        <dbReference type="ARBA" id="ARBA00022737"/>
    </source>
</evidence>
<feature type="compositionally biased region" description="Polar residues" evidence="12">
    <location>
        <begin position="1841"/>
        <end position="1854"/>
    </location>
</feature>
<feature type="compositionally biased region" description="Polar residues" evidence="12">
    <location>
        <begin position="298"/>
        <end position="318"/>
    </location>
</feature>
<feature type="region of interest" description="Disordered" evidence="12">
    <location>
        <begin position="1779"/>
        <end position="1827"/>
    </location>
</feature>
<feature type="region of interest" description="Disordered" evidence="12">
    <location>
        <begin position="899"/>
        <end position="942"/>
    </location>
</feature>
<feature type="compositionally biased region" description="Polar residues" evidence="12">
    <location>
        <begin position="718"/>
        <end position="727"/>
    </location>
</feature>
<evidence type="ECO:0000256" key="6">
    <source>
        <dbReference type="ARBA" id="ARBA00022833"/>
    </source>
</evidence>
<feature type="compositionally biased region" description="Basic and acidic residues" evidence="12">
    <location>
        <begin position="1301"/>
        <end position="1324"/>
    </location>
</feature>
<keyword evidence="14" id="KW-1185">Reference proteome</keyword>
<keyword evidence="7" id="KW-0805">Transcription regulation</keyword>
<dbReference type="RefSeq" id="XP_030645201.1">
    <property type="nucleotide sequence ID" value="XM_030789341.1"/>
</dbReference>
<comment type="similarity">
    <text evidence="2">Belongs to the krueppel C2H2-type zinc-finger protein family.</text>
</comment>
<evidence type="ECO:0000259" key="13">
    <source>
        <dbReference type="PROSITE" id="PS50157"/>
    </source>
</evidence>
<feature type="compositionally biased region" description="Polar residues" evidence="12">
    <location>
        <begin position="221"/>
        <end position="230"/>
    </location>
</feature>
<feature type="compositionally biased region" description="Low complexity" evidence="12">
    <location>
        <begin position="1562"/>
        <end position="1607"/>
    </location>
</feature>
<feature type="compositionally biased region" description="Polar residues" evidence="12">
    <location>
        <begin position="1"/>
        <end position="23"/>
    </location>
</feature>
<dbReference type="PROSITE" id="PS00028">
    <property type="entry name" value="ZINC_FINGER_C2H2_1"/>
    <property type="match status" value="4"/>
</dbReference>
<evidence type="ECO:0000256" key="2">
    <source>
        <dbReference type="ARBA" id="ARBA00006991"/>
    </source>
</evidence>
<feature type="compositionally biased region" description="Basic and acidic residues" evidence="12">
    <location>
        <begin position="626"/>
        <end position="637"/>
    </location>
</feature>
<evidence type="ECO:0000256" key="9">
    <source>
        <dbReference type="ARBA" id="ARBA00023163"/>
    </source>
</evidence>
<name>A0A6J2WPA0_CHACN</name>
<dbReference type="FunFam" id="3.30.160.60:FF:000508">
    <property type="entry name" value="Myeloid zinc finger 1"/>
    <property type="match status" value="1"/>
</dbReference>
<dbReference type="SUPFAM" id="SSF57667">
    <property type="entry name" value="beta-beta-alpha zinc fingers"/>
    <property type="match status" value="2"/>
</dbReference>
<keyword evidence="3" id="KW-0479">Metal-binding</keyword>
<feature type="region of interest" description="Disordered" evidence="12">
    <location>
        <begin position="1408"/>
        <end position="1672"/>
    </location>
</feature>
<evidence type="ECO:0000313" key="15">
    <source>
        <dbReference type="RefSeq" id="XP_030645201.1"/>
    </source>
</evidence>
<feature type="domain" description="C2H2-type" evidence="13">
    <location>
        <begin position="1365"/>
        <end position="1392"/>
    </location>
</feature>
<feature type="compositionally biased region" description="Acidic residues" evidence="12">
    <location>
        <begin position="1155"/>
        <end position="1165"/>
    </location>
</feature>
<feature type="domain" description="C2H2-type" evidence="13">
    <location>
        <begin position="167"/>
        <end position="194"/>
    </location>
</feature>
<dbReference type="PROSITE" id="PS50157">
    <property type="entry name" value="ZINC_FINGER_C2H2_2"/>
    <property type="match status" value="4"/>
</dbReference>